<feature type="domain" description="Histidine N-acetyltransferase C-terminal" evidence="1">
    <location>
        <begin position="458"/>
        <end position="574"/>
    </location>
</feature>
<dbReference type="InterPro" id="IPR056483">
    <property type="entry name" value="Hisat_C"/>
</dbReference>
<name>A0A8K0EH45_BRALA</name>
<dbReference type="Pfam" id="PF24066">
    <property type="entry name" value="Hisat_C"/>
    <property type="match status" value="2"/>
</dbReference>
<feature type="domain" description="Histidine N-acetyltransferase C-terminal" evidence="1">
    <location>
        <begin position="172"/>
        <end position="287"/>
    </location>
</feature>
<dbReference type="EMBL" id="OV696704">
    <property type="protein sequence ID" value="CAH1251320.1"/>
    <property type="molecule type" value="Genomic_DNA"/>
</dbReference>
<organism evidence="2 3">
    <name type="scientific">Branchiostoma lanceolatum</name>
    <name type="common">Common lancelet</name>
    <name type="synonym">Amphioxus lanceolatum</name>
    <dbReference type="NCBI Taxonomy" id="7740"/>
    <lineage>
        <taxon>Eukaryota</taxon>
        <taxon>Metazoa</taxon>
        <taxon>Chordata</taxon>
        <taxon>Cephalochordata</taxon>
        <taxon>Leptocardii</taxon>
        <taxon>Amphioxiformes</taxon>
        <taxon>Branchiostomatidae</taxon>
        <taxon>Branchiostoma</taxon>
    </lineage>
</organism>
<accession>A0A8K0EH45</accession>
<reference evidence="2" key="1">
    <citation type="submission" date="2022-01" db="EMBL/GenBank/DDBJ databases">
        <authorList>
            <person name="Braso-Vives M."/>
        </authorList>
    </citation>
    <scope>NUCLEOTIDE SEQUENCE</scope>
</reference>
<evidence type="ECO:0000259" key="1">
    <source>
        <dbReference type="Pfam" id="PF24066"/>
    </source>
</evidence>
<keyword evidence="3" id="KW-1185">Reference proteome</keyword>
<dbReference type="Proteomes" id="UP000838412">
    <property type="component" value="Chromosome 19"/>
</dbReference>
<dbReference type="AlphaFoldDB" id="A0A8K0EH45"/>
<sequence length="626" mass="70556">MDEELLSRMTMRDATHADFQAVMNMASPDTFRDGFDYLPAKFHDFVDDPDTVFLLVEVDGEVVFLRVTFMQDGGETVMSKTFRAAKKVQGRGVSKTCTWATQLRTEANITEKRSGRLSKLLHAVRDTERREVDNLNKDMGLPFRNKSVINIMYFCSDAAAVKDQLTDAQISLPTLVPYQPADIHRLLPPAFSAAVLSEGLVFVDWDPHYLSESNMKKFVEASCYILVDPTEPVAKSLSFGGSYMTPRGRVYHIDIHCKDEALCKAHIINHVKNAYSQYTGLITFCVMDTELLSRMTVRDATHADYRAVMNMASPDTFRDGFDYLPAKFHAYVDDPDTVFLLVGVDGEVIFLRVTFMQDGGETVMSKTFRAAKKVQGRGVSKTCTWATLLRTEANITEMRSGRLPKLLHGLKDTERREVDNLNKGMGLPFRDKSVINIMYFCSDAAAVKDQLTDAQISLPTLAPYQPADIHRLLPPAFSAAVLSEGLAFVDWDPHYLSESNMKKFVEAGCYILVDPTEPVAKSLSFGGSYMTPRGRVYHIDIHCKDEALCKAHIINHVKNAYSQYTGMITFCVMVIEKGLKDVVMKFCVKDLPFKHLPHDHTYVHHDIDLKGWQNAKNARPVPKSKY</sequence>
<evidence type="ECO:0000313" key="3">
    <source>
        <dbReference type="Proteomes" id="UP000838412"/>
    </source>
</evidence>
<dbReference type="PANTHER" id="PTHR47403:SF6">
    <property type="entry name" value="N-ACETYLTRANSFERASE DOMAIN-CONTAINING PROTEIN"/>
    <property type="match status" value="1"/>
</dbReference>
<gene>
    <name evidence="2" type="primary">NAT16</name>
    <name evidence="2" type="ORF">BLAG_LOCUS11751</name>
</gene>
<dbReference type="PANTHER" id="PTHR47403">
    <property type="entry name" value="LOC100145250 PROTEIN"/>
    <property type="match status" value="1"/>
</dbReference>
<evidence type="ECO:0000313" key="2">
    <source>
        <dbReference type="EMBL" id="CAH1251320.1"/>
    </source>
</evidence>
<protein>
    <submittedName>
        <fullName evidence="2">NAT16 protein</fullName>
    </submittedName>
</protein>
<proteinExistence type="predicted"/>